<name>A0A2P4F0S7_9GAMM</name>
<keyword evidence="7" id="KW-1185">Reference proteome</keyword>
<evidence type="ECO:0000313" key="6">
    <source>
        <dbReference type="EMBL" id="POB06588.1"/>
    </source>
</evidence>
<dbReference type="InterPro" id="IPR012340">
    <property type="entry name" value="NA-bd_OB-fold"/>
</dbReference>
<dbReference type="Proteomes" id="UP000243451">
    <property type="component" value="Unassembled WGS sequence"/>
</dbReference>
<organism evidence="6 7">
    <name type="scientific">Halopseudomonas oceani</name>
    <dbReference type="NCBI Taxonomy" id="1708783"/>
    <lineage>
        <taxon>Bacteria</taxon>
        <taxon>Pseudomonadati</taxon>
        <taxon>Pseudomonadota</taxon>
        <taxon>Gammaproteobacteria</taxon>
        <taxon>Pseudomonadales</taxon>
        <taxon>Pseudomonadaceae</taxon>
        <taxon>Halopseudomonas</taxon>
    </lineage>
</organism>
<dbReference type="InterPro" id="IPR052069">
    <property type="entry name" value="Ca-reg_mRNA-binding_domain"/>
</dbReference>
<feature type="domain" description="CSD" evidence="5">
    <location>
        <begin position="10"/>
        <end position="74"/>
    </location>
</feature>
<keyword evidence="4" id="KW-0472">Membrane</keyword>
<protein>
    <submittedName>
        <fullName evidence="6">DUF1294 domain-containing protein</fullName>
    </submittedName>
</protein>
<feature type="transmembrane region" description="Helical" evidence="4">
    <location>
        <begin position="204"/>
        <end position="222"/>
    </location>
</feature>
<evidence type="ECO:0000256" key="1">
    <source>
        <dbReference type="ARBA" id="ARBA00022553"/>
    </source>
</evidence>
<dbReference type="Pfam" id="PF06961">
    <property type="entry name" value="DUF1294"/>
    <property type="match status" value="1"/>
</dbReference>
<evidence type="ECO:0000259" key="5">
    <source>
        <dbReference type="PROSITE" id="PS51857"/>
    </source>
</evidence>
<dbReference type="PANTHER" id="PTHR12962">
    <property type="entry name" value="CALCIUM-REGULATED HEAT STABLE PROTEIN CRHSP-24-RELATED"/>
    <property type="match status" value="1"/>
</dbReference>
<comment type="subcellular location">
    <subcellularLocation>
        <location evidence="2">Cytoplasm</location>
    </subcellularLocation>
</comment>
<dbReference type="InterPro" id="IPR011129">
    <property type="entry name" value="CSD"/>
</dbReference>
<evidence type="ECO:0000256" key="2">
    <source>
        <dbReference type="RuleBase" id="RU000408"/>
    </source>
</evidence>
<dbReference type="SMART" id="SM00357">
    <property type="entry name" value="CSP"/>
    <property type="match status" value="1"/>
</dbReference>
<dbReference type="InterPro" id="IPR002059">
    <property type="entry name" value="CSP_DNA-bd"/>
</dbReference>
<dbReference type="Pfam" id="PF00313">
    <property type="entry name" value="CSD"/>
    <property type="match status" value="1"/>
</dbReference>
<dbReference type="CDD" id="cd04458">
    <property type="entry name" value="CSP_CDS"/>
    <property type="match status" value="1"/>
</dbReference>
<keyword evidence="4" id="KW-1133">Transmembrane helix</keyword>
<dbReference type="GO" id="GO:0003730">
    <property type="term" value="F:mRNA 3'-UTR binding"/>
    <property type="evidence" value="ECO:0007669"/>
    <property type="project" value="TreeGrafter"/>
</dbReference>
<dbReference type="PROSITE" id="PS00352">
    <property type="entry name" value="CSD_1"/>
    <property type="match status" value="1"/>
</dbReference>
<dbReference type="GO" id="GO:0043488">
    <property type="term" value="P:regulation of mRNA stability"/>
    <property type="evidence" value="ECO:0007669"/>
    <property type="project" value="TreeGrafter"/>
</dbReference>
<dbReference type="EMBL" id="PPSK01000001">
    <property type="protein sequence ID" value="POB06588.1"/>
    <property type="molecule type" value="Genomic_DNA"/>
</dbReference>
<dbReference type="OrthoDB" id="72963at2"/>
<dbReference type="PROSITE" id="PS51857">
    <property type="entry name" value="CSD_2"/>
    <property type="match status" value="1"/>
</dbReference>
<dbReference type="SUPFAM" id="SSF50249">
    <property type="entry name" value="Nucleic acid-binding proteins"/>
    <property type="match status" value="1"/>
</dbReference>
<reference evidence="6 7" key="1">
    <citation type="submission" date="2018-01" db="EMBL/GenBank/DDBJ databases">
        <title>Draft genome of the type strain Pseudomonas oceani DSM 100277 isolated from the deep water in Okinawa trough, northwestern Pacific Ocean.</title>
        <authorList>
            <person name="Gomila M."/>
            <person name="Mulet M."/>
            <person name="Garcia-Valdes E."/>
            <person name="Lalucat J."/>
        </authorList>
    </citation>
    <scope>NUCLEOTIDE SEQUENCE [LARGE SCALE GENOMIC DNA]</scope>
    <source>
        <strain evidence="6 7">DSM 100277</strain>
    </source>
</reference>
<dbReference type="PANTHER" id="PTHR12962:SF1">
    <property type="entry name" value="COLD SHOCK DOMAIN-CONTAINING PROTEIN CG9705"/>
    <property type="match status" value="1"/>
</dbReference>
<gene>
    <name evidence="6" type="ORF">C1949_01335</name>
</gene>
<evidence type="ECO:0000313" key="7">
    <source>
        <dbReference type="Proteomes" id="UP000243451"/>
    </source>
</evidence>
<dbReference type="InterPro" id="IPR019844">
    <property type="entry name" value="CSD_CS"/>
</dbReference>
<keyword evidence="1" id="KW-0597">Phosphoprotein</keyword>
<proteinExistence type="predicted"/>
<feature type="transmembrane region" description="Helical" evidence="4">
    <location>
        <begin position="118"/>
        <end position="137"/>
    </location>
</feature>
<dbReference type="AlphaFoldDB" id="A0A2P4F0S7"/>
<dbReference type="InterPro" id="IPR010718">
    <property type="entry name" value="DUF1294"/>
</dbReference>
<feature type="region of interest" description="Disordered" evidence="3">
    <location>
        <begin position="79"/>
        <end position="108"/>
    </location>
</feature>
<keyword evidence="4" id="KW-0812">Transmembrane</keyword>
<comment type="caution">
    <text evidence="6">The sequence shown here is derived from an EMBL/GenBank/DDBJ whole genome shotgun (WGS) entry which is preliminary data.</text>
</comment>
<evidence type="ECO:0000256" key="4">
    <source>
        <dbReference type="SAM" id="Phobius"/>
    </source>
</evidence>
<accession>A0A2P4F0S7</accession>
<sequence>MLGNRSAAMEQGGKLVNWNDAKGFGFIQPDDGSERVFAHISVMRGDARPATGMVVRFVAVADEQGRRRAEHMRGEGLALDRPAIRRKPRERSAPTPTRGSARRTGRHRHRVHNRGAKLVVLALLCVLPLVGSLQLWLDQGQPWWLLAYGVISVISFVQYWLDKRSAETGRWRTPENTLQITALLGGWPGALVAQQLFRHKTRKVSFQVLFWLIVAVHQLVWLDRLVLDSSLLGGLLPT</sequence>
<feature type="transmembrane region" description="Helical" evidence="4">
    <location>
        <begin position="143"/>
        <end position="161"/>
    </location>
</feature>
<dbReference type="GO" id="GO:0005829">
    <property type="term" value="C:cytosol"/>
    <property type="evidence" value="ECO:0007669"/>
    <property type="project" value="UniProtKB-ARBA"/>
</dbReference>
<evidence type="ECO:0000256" key="3">
    <source>
        <dbReference type="SAM" id="MobiDB-lite"/>
    </source>
</evidence>
<dbReference type="Gene3D" id="2.40.50.140">
    <property type="entry name" value="Nucleic acid-binding proteins"/>
    <property type="match status" value="1"/>
</dbReference>